<evidence type="ECO:0000313" key="3">
    <source>
        <dbReference type="EMBL" id="KAG7049789.1"/>
    </source>
</evidence>
<dbReference type="Proteomes" id="UP000699042">
    <property type="component" value="Unassembled WGS sequence"/>
</dbReference>
<evidence type="ECO:0000256" key="1">
    <source>
        <dbReference type="SAM" id="MobiDB-lite"/>
    </source>
</evidence>
<reference evidence="3" key="1">
    <citation type="submission" date="2021-05" db="EMBL/GenBank/DDBJ databases">
        <title>Comparative genomics of three Colletotrichum scovillei strains and genetic complementation revealed genes involved fungal growth and virulence on chili pepper.</title>
        <authorList>
            <person name="Hsieh D.-K."/>
            <person name="Chuang S.-C."/>
            <person name="Chen C.-Y."/>
            <person name="Chao Y.-T."/>
            <person name="Lu M.-Y.J."/>
            <person name="Lee M.-H."/>
            <person name="Shih M.-C."/>
        </authorList>
    </citation>
    <scope>NUCLEOTIDE SEQUENCE</scope>
    <source>
        <strain evidence="3">Coll-153</strain>
    </source>
</reference>
<feature type="signal peptide" evidence="2">
    <location>
        <begin position="1"/>
        <end position="24"/>
    </location>
</feature>
<keyword evidence="2" id="KW-0732">Signal</keyword>
<feature type="region of interest" description="Disordered" evidence="1">
    <location>
        <begin position="28"/>
        <end position="48"/>
    </location>
</feature>
<evidence type="ECO:0000256" key="2">
    <source>
        <dbReference type="SAM" id="SignalP"/>
    </source>
</evidence>
<feature type="chain" id="PRO_5040385479" evidence="2">
    <location>
        <begin position="25"/>
        <end position="82"/>
    </location>
</feature>
<sequence length="82" mass="8835">MACGYPLTISFFTLLPSFSDILVASPLGKKGSPEPVVGSANEETRRDSTHMPIPVTAYVAYQKLTSPAYCPPAGGYHGMMRR</sequence>
<protein>
    <submittedName>
        <fullName evidence="3">High-affinity methionine permease</fullName>
    </submittedName>
</protein>
<gene>
    <name evidence="3" type="ORF">JMJ77_012547</name>
</gene>
<keyword evidence="4" id="KW-1185">Reference proteome</keyword>
<proteinExistence type="predicted"/>
<organism evidence="3 4">
    <name type="scientific">Colletotrichum scovillei</name>
    <dbReference type="NCBI Taxonomy" id="1209932"/>
    <lineage>
        <taxon>Eukaryota</taxon>
        <taxon>Fungi</taxon>
        <taxon>Dikarya</taxon>
        <taxon>Ascomycota</taxon>
        <taxon>Pezizomycotina</taxon>
        <taxon>Sordariomycetes</taxon>
        <taxon>Hypocreomycetidae</taxon>
        <taxon>Glomerellales</taxon>
        <taxon>Glomerellaceae</taxon>
        <taxon>Colletotrichum</taxon>
        <taxon>Colletotrichum acutatum species complex</taxon>
    </lineage>
</organism>
<name>A0A9P7UB70_9PEZI</name>
<evidence type="ECO:0000313" key="4">
    <source>
        <dbReference type="Proteomes" id="UP000699042"/>
    </source>
</evidence>
<comment type="caution">
    <text evidence="3">The sequence shown here is derived from an EMBL/GenBank/DDBJ whole genome shotgun (WGS) entry which is preliminary data.</text>
</comment>
<accession>A0A9P7UB70</accession>
<dbReference type="AlphaFoldDB" id="A0A9P7UB70"/>
<dbReference type="EMBL" id="JAESDN010000005">
    <property type="protein sequence ID" value="KAG7049789.1"/>
    <property type="molecule type" value="Genomic_DNA"/>
</dbReference>